<dbReference type="EMBL" id="KN832024">
    <property type="protein sequence ID" value="KIN97799.1"/>
    <property type="molecule type" value="Genomic_DNA"/>
</dbReference>
<sequence length="208" mass="23365">MSIAQPLRISYIELRSTKDIEFIELITPGYRLNIQQQSKNIFRQHFLQPLTVQGEAFSFSVHRKKWYPSLTPAVKDIQINVYDVLSNSQAQKFQTIRSKLDITIGLSPRSTSVIPPAQADSTPPSVDELLLATEELVGKCRRLRILVVGQSGVGKSTLIKQTFGIEQSSAGYSAPTADIERELISPQNDQFVLHRTGRSGWTSRISYM</sequence>
<protein>
    <recommendedName>
        <fullName evidence="1">G domain-containing protein</fullName>
    </recommendedName>
</protein>
<dbReference type="HOGENOM" id="CLU_1195286_0_0_1"/>
<organism evidence="2 3">
    <name type="scientific">Pisolithus tinctorius Marx 270</name>
    <dbReference type="NCBI Taxonomy" id="870435"/>
    <lineage>
        <taxon>Eukaryota</taxon>
        <taxon>Fungi</taxon>
        <taxon>Dikarya</taxon>
        <taxon>Basidiomycota</taxon>
        <taxon>Agaricomycotina</taxon>
        <taxon>Agaricomycetes</taxon>
        <taxon>Agaricomycetidae</taxon>
        <taxon>Boletales</taxon>
        <taxon>Sclerodermatineae</taxon>
        <taxon>Pisolithaceae</taxon>
        <taxon>Pisolithus</taxon>
    </lineage>
</organism>
<dbReference type="STRING" id="870435.A0A0C3N9P9"/>
<reference evidence="3" key="2">
    <citation type="submission" date="2015-01" db="EMBL/GenBank/DDBJ databases">
        <title>Evolutionary Origins and Diversification of the Mycorrhizal Mutualists.</title>
        <authorList>
            <consortium name="DOE Joint Genome Institute"/>
            <consortium name="Mycorrhizal Genomics Consortium"/>
            <person name="Kohler A."/>
            <person name="Kuo A."/>
            <person name="Nagy L.G."/>
            <person name="Floudas D."/>
            <person name="Copeland A."/>
            <person name="Barry K.W."/>
            <person name="Cichocki N."/>
            <person name="Veneault-Fourrey C."/>
            <person name="LaButti K."/>
            <person name="Lindquist E.A."/>
            <person name="Lipzen A."/>
            <person name="Lundell T."/>
            <person name="Morin E."/>
            <person name="Murat C."/>
            <person name="Riley R."/>
            <person name="Ohm R."/>
            <person name="Sun H."/>
            <person name="Tunlid A."/>
            <person name="Henrissat B."/>
            <person name="Grigoriev I.V."/>
            <person name="Hibbett D.S."/>
            <person name="Martin F."/>
        </authorList>
    </citation>
    <scope>NUCLEOTIDE SEQUENCE [LARGE SCALE GENOMIC DNA]</scope>
    <source>
        <strain evidence="3">Marx 270</strain>
    </source>
</reference>
<reference evidence="2 3" key="1">
    <citation type="submission" date="2014-04" db="EMBL/GenBank/DDBJ databases">
        <authorList>
            <consortium name="DOE Joint Genome Institute"/>
            <person name="Kuo A."/>
            <person name="Kohler A."/>
            <person name="Costa M.D."/>
            <person name="Nagy L.G."/>
            <person name="Floudas D."/>
            <person name="Copeland A."/>
            <person name="Barry K.W."/>
            <person name="Cichocki N."/>
            <person name="Veneault-Fourrey C."/>
            <person name="LaButti K."/>
            <person name="Lindquist E.A."/>
            <person name="Lipzen A."/>
            <person name="Lundell T."/>
            <person name="Morin E."/>
            <person name="Murat C."/>
            <person name="Sun H."/>
            <person name="Tunlid A."/>
            <person name="Henrissat B."/>
            <person name="Grigoriev I.V."/>
            <person name="Hibbett D.S."/>
            <person name="Martin F."/>
            <person name="Nordberg H.P."/>
            <person name="Cantor M.N."/>
            <person name="Hua S.X."/>
        </authorList>
    </citation>
    <scope>NUCLEOTIDE SEQUENCE [LARGE SCALE GENOMIC DNA]</scope>
    <source>
        <strain evidence="2 3">Marx 270</strain>
    </source>
</reference>
<accession>A0A0C3N9P9</accession>
<evidence type="ECO:0000313" key="2">
    <source>
        <dbReference type="EMBL" id="KIN97799.1"/>
    </source>
</evidence>
<dbReference type="Gene3D" id="3.40.50.300">
    <property type="entry name" value="P-loop containing nucleotide triphosphate hydrolases"/>
    <property type="match status" value="1"/>
</dbReference>
<proteinExistence type="predicted"/>
<keyword evidence="3" id="KW-1185">Reference proteome</keyword>
<dbReference type="AlphaFoldDB" id="A0A0C3N9P9"/>
<dbReference type="InterPro" id="IPR027417">
    <property type="entry name" value="P-loop_NTPase"/>
</dbReference>
<dbReference type="OrthoDB" id="2676316at2759"/>
<dbReference type="SUPFAM" id="SSF52540">
    <property type="entry name" value="P-loop containing nucleoside triphosphate hydrolases"/>
    <property type="match status" value="1"/>
</dbReference>
<feature type="domain" description="G" evidence="1">
    <location>
        <begin position="144"/>
        <end position="193"/>
    </location>
</feature>
<evidence type="ECO:0000259" key="1">
    <source>
        <dbReference type="Pfam" id="PF01926"/>
    </source>
</evidence>
<dbReference type="Proteomes" id="UP000054217">
    <property type="component" value="Unassembled WGS sequence"/>
</dbReference>
<dbReference type="GO" id="GO:0005525">
    <property type="term" value="F:GTP binding"/>
    <property type="evidence" value="ECO:0007669"/>
    <property type="project" value="InterPro"/>
</dbReference>
<evidence type="ECO:0000313" key="3">
    <source>
        <dbReference type="Proteomes" id="UP000054217"/>
    </source>
</evidence>
<dbReference type="InterPro" id="IPR006073">
    <property type="entry name" value="GTP-bd"/>
</dbReference>
<dbReference type="InParanoid" id="A0A0C3N9P9"/>
<name>A0A0C3N9P9_PISTI</name>
<dbReference type="Pfam" id="PF01926">
    <property type="entry name" value="MMR_HSR1"/>
    <property type="match status" value="1"/>
</dbReference>
<gene>
    <name evidence="2" type="ORF">M404DRAFT_886069</name>
</gene>